<dbReference type="AlphaFoldDB" id="A0AAV4UP46"/>
<dbReference type="Proteomes" id="UP001054945">
    <property type="component" value="Unassembled WGS sequence"/>
</dbReference>
<dbReference type="EMBL" id="BPLR01013210">
    <property type="protein sequence ID" value="GIY59502.1"/>
    <property type="molecule type" value="Genomic_DNA"/>
</dbReference>
<evidence type="ECO:0000313" key="2">
    <source>
        <dbReference type="Proteomes" id="UP001054945"/>
    </source>
</evidence>
<keyword evidence="2" id="KW-1185">Reference proteome</keyword>
<sequence>MRNKQLFLEKYALKRENKLTISFRVKDKILADFHLHTSFDTRAGYFTTKARLHAIFDIQQIDRKSNSSQYFRGSKSLFFPITVGPRRDLKPPK</sequence>
<reference evidence="1 2" key="1">
    <citation type="submission" date="2021-06" db="EMBL/GenBank/DDBJ databases">
        <title>Caerostris extrusa draft genome.</title>
        <authorList>
            <person name="Kono N."/>
            <person name="Arakawa K."/>
        </authorList>
    </citation>
    <scope>NUCLEOTIDE SEQUENCE [LARGE SCALE GENOMIC DNA]</scope>
</reference>
<accession>A0AAV4UP46</accession>
<protein>
    <submittedName>
        <fullName evidence="1">Uncharacterized protein</fullName>
    </submittedName>
</protein>
<evidence type="ECO:0000313" key="1">
    <source>
        <dbReference type="EMBL" id="GIY59502.1"/>
    </source>
</evidence>
<organism evidence="1 2">
    <name type="scientific">Caerostris extrusa</name>
    <name type="common">Bark spider</name>
    <name type="synonym">Caerostris bankana</name>
    <dbReference type="NCBI Taxonomy" id="172846"/>
    <lineage>
        <taxon>Eukaryota</taxon>
        <taxon>Metazoa</taxon>
        <taxon>Ecdysozoa</taxon>
        <taxon>Arthropoda</taxon>
        <taxon>Chelicerata</taxon>
        <taxon>Arachnida</taxon>
        <taxon>Araneae</taxon>
        <taxon>Araneomorphae</taxon>
        <taxon>Entelegynae</taxon>
        <taxon>Araneoidea</taxon>
        <taxon>Araneidae</taxon>
        <taxon>Caerostris</taxon>
    </lineage>
</organism>
<gene>
    <name evidence="1" type="ORF">CEXT_40201</name>
</gene>
<proteinExistence type="predicted"/>
<name>A0AAV4UP46_CAEEX</name>
<comment type="caution">
    <text evidence="1">The sequence shown here is derived from an EMBL/GenBank/DDBJ whole genome shotgun (WGS) entry which is preliminary data.</text>
</comment>